<name>A0A0S7BNK0_9CHLR</name>
<organism evidence="2">
    <name type="scientific">Longilinea arvoryzae</name>
    <dbReference type="NCBI Taxonomy" id="360412"/>
    <lineage>
        <taxon>Bacteria</taxon>
        <taxon>Bacillati</taxon>
        <taxon>Chloroflexota</taxon>
        <taxon>Anaerolineae</taxon>
        <taxon>Anaerolineales</taxon>
        <taxon>Anaerolineaceae</taxon>
        <taxon>Longilinea</taxon>
    </lineage>
</organism>
<dbReference type="Proteomes" id="UP000055060">
    <property type="component" value="Unassembled WGS sequence"/>
</dbReference>
<evidence type="ECO:0000313" key="3">
    <source>
        <dbReference type="Proteomes" id="UP000055060"/>
    </source>
</evidence>
<gene>
    <name evidence="2" type="ORF">LARV_03668</name>
</gene>
<keyword evidence="1" id="KW-0812">Transmembrane</keyword>
<keyword evidence="3" id="KW-1185">Reference proteome</keyword>
<sequence length="68" mass="7987">MPVRVRRTRRRNHKKGEFLLNVARDGTRDRIFNAPLFLVPYLTLFFIFSLFISATFLLFSVSSVPLRA</sequence>
<evidence type="ECO:0008006" key="4">
    <source>
        <dbReference type="Google" id="ProtNLM"/>
    </source>
</evidence>
<feature type="transmembrane region" description="Helical" evidence="1">
    <location>
        <begin position="36"/>
        <end position="59"/>
    </location>
</feature>
<keyword evidence="1" id="KW-1133">Transmembrane helix</keyword>
<evidence type="ECO:0000313" key="2">
    <source>
        <dbReference type="EMBL" id="GAP15874.1"/>
    </source>
</evidence>
<protein>
    <recommendedName>
        <fullName evidence="4">Transmembrane protein</fullName>
    </recommendedName>
</protein>
<accession>A0A0S7BNK0</accession>
<keyword evidence="1" id="KW-0472">Membrane</keyword>
<dbReference type="AlphaFoldDB" id="A0A0S7BNK0"/>
<evidence type="ECO:0000256" key="1">
    <source>
        <dbReference type="SAM" id="Phobius"/>
    </source>
</evidence>
<reference evidence="2" key="1">
    <citation type="submission" date="2015-07" db="EMBL/GenBank/DDBJ databases">
        <title>Draft Genome Sequences of Anaerolinea thermolimosa IMO-1, Bellilinea caldifistulae GOMI-1, Leptolinea tardivitalis YMTK-2, Levilinea saccharolytica KIBI-1,Longilinea arvoryzae KOME-1, Previously Described as Members of the Anaerolineaceae (Chloroflexi).</title>
        <authorList>
            <person name="Sekiguchi Y."/>
            <person name="Ohashi A."/>
            <person name="Matsuura N."/>
            <person name="Tourlousse M.D."/>
        </authorList>
    </citation>
    <scope>NUCLEOTIDE SEQUENCE [LARGE SCALE GENOMIC DNA]</scope>
    <source>
        <strain evidence="2">KOME-1</strain>
    </source>
</reference>
<proteinExistence type="predicted"/>
<dbReference type="EMBL" id="DF967972">
    <property type="protein sequence ID" value="GAP15874.1"/>
    <property type="molecule type" value="Genomic_DNA"/>
</dbReference>